<evidence type="ECO:0000256" key="11">
    <source>
        <dbReference type="SAM" id="Phobius"/>
    </source>
</evidence>
<keyword evidence="8" id="KW-0811">Translocation</keyword>
<evidence type="ECO:0000256" key="1">
    <source>
        <dbReference type="ARBA" id="ARBA00004162"/>
    </source>
</evidence>
<comment type="caution">
    <text evidence="12">The sequence shown here is derived from an EMBL/GenBank/DDBJ whole genome shotgun (WGS) entry which is preliminary data.</text>
</comment>
<dbReference type="PANTHER" id="PTHR33909">
    <property type="entry name" value="SEC TRANSLOCON ACCESSORY COMPLEX SUBUNIT YAJC"/>
    <property type="match status" value="1"/>
</dbReference>
<evidence type="ECO:0000256" key="6">
    <source>
        <dbReference type="ARBA" id="ARBA00022927"/>
    </source>
</evidence>
<evidence type="ECO:0000256" key="4">
    <source>
        <dbReference type="ARBA" id="ARBA00022475"/>
    </source>
</evidence>
<dbReference type="GO" id="GO:0015031">
    <property type="term" value="P:protein transport"/>
    <property type="evidence" value="ECO:0007669"/>
    <property type="project" value="UniProtKB-KW"/>
</dbReference>
<dbReference type="PRINTS" id="PR01853">
    <property type="entry name" value="YAJCTRNLCASE"/>
</dbReference>
<feature type="region of interest" description="Disordered" evidence="10">
    <location>
        <begin position="93"/>
        <end position="113"/>
    </location>
</feature>
<keyword evidence="6" id="KW-0653">Protein transport</keyword>
<dbReference type="Proteomes" id="UP000522720">
    <property type="component" value="Unassembled WGS sequence"/>
</dbReference>
<evidence type="ECO:0000256" key="2">
    <source>
        <dbReference type="ARBA" id="ARBA00006742"/>
    </source>
</evidence>
<dbReference type="Pfam" id="PF02699">
    <property type="entry name" value="YajC"/>
    <property type="match status" value="1"/>
</dbReference>
<feature type="transmembrane region" description="Helical" evidence="11">
    <location>
        <begin position="6"/>
        <end position="22"/>
    </location>
</feature>
<dbReference type="PANTHER" id="PTHR33909:SF1">
    <property type="entry name" value="SEC TRANSLOCON ACCESSORY COMPLEX SUBUNIT YAJC"/>
    <property type="match status" value="1"/>
</dbReference>
<keyword evidence="13" id="KW-1185">Reference proteome</keyword>
<keyword evidence="9 11" id="KW-0472">Membrane</keyword>
<proteinExistence type="inferred from homology"/>
<evidence type="ECO:0000256" key="9">
    <source>
        <dbReference type="ARBA" id="ARBA00023136"/>
    </source>
</evidence>
<comment type="subcellular location">
    <subcellularLocation>
        <location evidence="1">Cell membrane</location>
        <topology evidence="1">Single-pass membrane protein</topology>
    </subcellularLocation>
</comment>
<accession>A0A7X6MYN3</accession>
<evidence type="ECO:0000313" key="13">
    <source>
        <dbReference type="Proteomes" id="UP000522720"/>
    </source>
</evidence>
<evidence type="ECO:0000256" key="10">
    <source>
        <dbReference type="SAM" id="MobiDB-lite"/>
    </source>
</evidence>
<evidence type="ECO:0000313" key="12">
    <source>
        <dbReference type="EMBL" id="NKZ20805.1"/>
    </source>
</evidence>
<dbReference type="RefSeq" id="WP_168549551.1">
    <property type="nucleotide sequence ID" value="NZ_JAAXPR010000015.1"/>
</dbReference>
<dbReference type="EMBL" id="JAAXPR010000015">
    <property type="protein sequence ID" value="NKZ20805.1"/>
    <property type="molecule type" value="Genomic_DNA"/>
</dbReference>
<dbReference type="InterPro" id="IPR003849">
    <property type="entry name" value="Preprotein_translocase_YajC"/>
</dbReference>
<reference evidence="12 13" key="1">
    <citation type="submission" date="2020-04" db="EMBL/GenBank/DDBJ databases">
        <title>MicrobeNet Type strains.</title>
        <authorList>
            <person name="Nicholson A.C."/>
        </authorList>
    </citation>
    <scope>NUCLEOTIDE SEQUENCE [LARGE SCALE GENOMIC DNA]</scope>
    <source>
        <strain evidence="12 13">CCUG 69612</strain>
    </source>
</reference>
<keyword evidence="4" id="KW-1003">Cell membrane</keyword>
<dbReference type="GO" id="GO:0005886">
    <property type="term" value="C:plasma membrane"/>
    <property type="evidence" value="ECO:0007669"/>
    <property type="project" value="UniProtKB-SubCell"/>
</dbReference>
<evidence type="ECO:0000256" key="3">
    <source>
        <dbReference type="ARBA" id="ARBA00022448"/>
    </source>
</evidence>
<name>A0A7X6MYN3_9STRE</name>
<evidence type="ECO:0000256" key="8">
    <source>
        <dbReference type="ARBA" id="ARBA00023010"/>
    </source>
</evidence>
<dbReference type="AlphaFoldDB" id="A0A7X6MYN3"/>
<gene>
    <name evidence="12" type="primary">yajC</name>
    <name evidence="12" type="ORF">HF992_08175</name>
</gene>
<dbReference type="SMART" id="SM01323">
    <property type="entry name" value="YajC"/>
    <property type="match status" value="1"/>
</dbReference>
<keyword evidence="7 11" id="KW-1133">Transmembrane helix</keyword>
<comment type="similarity">
    <text evidence="2">Belongs to the YajC family.</text>
</comment>
<dbReference type="NCBIfam" id="TIGR00739">
    <property type="entry name" value="yajC"/>
    <property type="match status" value="1"/>
</dbReference>
<keyword evidence="3" id="KW-0813">Transport</keyword>
<keyword evidence="5 11" id="KW-0812">Transmembrane</keyword>
<sequence>MNGSSFLIMGIVMIGMMFLTMRSQKKQQQARLDMINSMKPGDKVVTIGGLYGVVDSIDTEVNTVTLDIDGIYLTFERAAIRTVVAAGTPVVTPEDLSPADPVEPVVSESMIEE</sequence>
<organism evidence="12 13">
    <name type="scientific">Streptococcus ovuberis</name>
    <dbReference type="NCBI Taxonomy" id="1936207"/>
    <lineage>
        <taxon>Bacteria</taxon>
        <taxon>Bacillati</taxon>
        <taxon>Bacillota</taxon>
        <taxon>Bacilli</taxon>
        <taxon>Lactobacillales</taxon>
        <taxon>Streptococcaceae</taxon>
        <taxon>Streptococcus</taxon>
    </lineage>
</organism>
<protein>
    <submittedName>
        <fullName evidence="12">Preprotein translocase subunit YajC</fullName>
    </submittedName>
</protein>
<evidence type="ECO:0000256" key="7">
    <source>
        <dbReference type="ARBA" id="ARBA00022989"/>
    </source>
</evidence>
<evidence type="ECO:0000256" key="5">
    <source>
        <dbReference type="ARBA" id="ARBA00022692"/>
    </source>
</evidence>